<name>A0A162CW03_9CRUS</name>
<accession>A0A162CW03</accession>
<feature type="non-terminal residue" evidence="2">
    <location>
        <position position="221"/>
    </location>
</feature>
<dbReference type="EMBL" id="LRGB01012130">
    <property type="protein sequence ID" value="KZR99953.1"/>
    <property type="molecule type" value="Genomic_DNA"/>
</dbReference>
<evidence type="ECO:0000313" key="2">
    <source>
        <dbReference type="EMBL" id="KZR99953.1"/>
    </source>
</evidence>
<dbReference type="Proteomes" id="UP000076858">
    <property type="component" value="Unassembled WGS sequence"/>
</dbReference>
<feature type="region of interest" description="Disordered" evidence="1">
    <location>
        <begin position="1"/>
        <end position="39"/>
    </location>
</feature>
<sequence>DNDSLFPSPASKGDKRKKDVQSPNTTDSTGQKRGRSDPSTLFLEETDTTTILDWPKDVLIAKLSLCMSHLLTQCNLVSDLESSNSILRCQLNDHVLQVGKLEADIVNIKLAFADSVLGASRFCNPSVSPNPSYAMVARGPATSSVLVAKCVAGSEPPVPVDLMAVEKMLDTFNTGLIPSHVRVKNDKMFITLDNELAVSKATDILNKQPEFRSQFSQASKL</sequence>
<feature type="compositionally biased region" description="Polar residues" evidence="1">
    <location>
        <begin position="21"/>
        <end position="31"/>
    </location>
</feature>
<reference evidence="2 3" key="1">
    <citation type="submission" date="2016-03" db="EMBL/GenBank/DDBJ databases">
        <title>EvidentialGene: Evidence-directed Construction of Genes on Genomes.</title>
        <authorList>
            <person name="Gilbert D.G."/>
            <person name="Choi J.-H."/>
            <person name="Mockaitis K."/>
            <person name="Colbourne J."/>
            <person name="Pfrender M."/>
        </authorList>
    </citation>
    <scope>NUCLEOTIDE SEQUENCE [LARGE SCALE GENOMIC DNA]</scope>
    <source>
        <strain evidence="2 3">Xinb3</strain>
        <tissue evidence="2">Complete organism</tissue>
    </source>
</reference>
<protein>
    <submittedName>
        <fullName evidence="2">Uncharacterized protein</fullName>
    </submittedName>
</protein>
<evidence type="ECO:0000313" key="3">
    <source>
        <dbReference type="Proteomes" id="UP000076858"/>
    </source>
</evidence>
<organism evidence="2 3">
    <name type="scientific">Daphnia magna</name>
    <dbReference type="NCBI Taxonomy" id="35525"/>
    <lineage>
        <taxon>Eukaryota</taxon>
        <taxon>Metazoa</taxon>
        <taxon>Ecdysozoa</taxon>
        <taxon>Arthropoda</taxon>
        <taxon>Crustacea</taxon>
        <taxon>Branchiopoda</taxon>
        <taxon>Diplostraca</taxon>
        <taxon>Cladocera</taxon>
        <taxon>Anomopoda</taxon>
        <taxon>Daphniidae</taxon>
        <taxon>Daphnia</taxon>
    </lineage>
</organism>
<gene>
    <name evidence="2" type="ORF">APZ42_003965</name>
</gene>
<dbReference type="AlphaFoldDB" id="A0A162CW03"/>
<dbReference type="OrthoDB" id="6775559at2759"/>
<feature type="non-terminal residue" evidence="2">
    <location>
        <position position="1"/>
    </location>
</feature>
<evidence type="ECO:0000256" key="1">
    <source>
        <dbReference type="SAM" id="MobiDB-lite"/>
    </source>
</evidence>
<proteinExistence type="predicted"/>
<comment type="caution">
    <text evidence="2">The sequence shown here is derived from an EMBL/GenBank/DDBJ whole genome shotgun (WGS) entry which is preliminary data.</text>
</comment>
<keyword evidence="3" id="KW-1185">Reference proteome</keyword>